<proteinExistence type="predicted"/>
<reference evidence="2" key="2">
    <citation type="submission" date="2021-04" db="EMBL/GenBank/DDBJ databases">
        <authorList>
            <person name="Gilroy R."/>
        </authorList>
    </citation>
    <scope>NUCLEOTIDE SEQUENCE</scope>
    <source>
        <strain evidence="2">ChiW19-954</strain>
    </source>
</reference>
<protein>
    <submittedName>
        <fullName evidence="2">DUF1653 domain-containing protein</fullName>
    </submittedName>
</protein>
<name>A0A9D2NLU6_9FIRM</name>
<accession>A0A9D2NLU6</accession>
<dbReference type="InterPro" id="IPR037135">
    <property type="entry name" value="DUF1653-like_dom_sf"/>
</dbReference>
<dbReference type="Pfam" id="PF07866">
    <property type="entry name" value="DUF1653"/>
    <property type="match status" value="1"/>
</dbReference>
<sequence>MDRRIPKKGDIYRHFKGRKYKILDIAVCTETGEEMVIFETAEGTRKVFASFLETFLSPLDVGKYPHADQKYRFELCRDVSESDILGLKRHGNTTSLILEFLDLNDNEERVQFLQKHRPEIDARFLTAAAESLEFAENAETVEERYAALIRFLKTKSRYESRRMR</sequence>
<organism evidence="2 3">
    <name type="scientific">Candidatus Mediterraneibacter faecipullorum</name>
    <dbReference type="NCBI Taxonomy" id="2838670"/>
    <lineage>
        <taxon>Bacteria</taxon>
        <taxon>Bacillati</taxon>
        <taxon>Bacillota</taxon>
        <taxon>Clostridia</taxon>
        <taxon>Lachnospirales</taxon>
        <taxon>Lachnospiraceae</taxon>
        <taxon>Mediterraneibacter</taxon>
    </lineage>
</organism>
<evidence type="ECO:0000259" key="1">
    <source>
        <dbReference type="Pfam" id="PF07866"/>
    </source>
</evidence>
<dbReference type="AlphaFoldDB" id="A0A9D2NLU6"/>
<dbReference type="InterPro" id="IPR023387">
    <property type="entry name" value="DUF1653-like_dom"/>
</dbReference>
<evidence type="ECO:0000313" key="2">
    <source>
        <dbReference type="EMBL" id="HJC33683.1"/>
    </source>
</evidence>
<gene>
    <name evidence="2" type="ORF">H9758_03720</name>
</gene>
<feature type="domain" description="DUF1653" evidence="1">
    <location>
        <begin position="11"/>
        <end position="74"/>
    </location>
</feature>
<dbReference type="Gene3D" id="2.30.30.320">
    <property type="entry name" value="DUF1653-like domain"/>
    <property type="match status" value="1"/>
</dbReference>
<evidence type="ECO:0000313" key="3">
    <source>
        <dbReference type="Proteomes" id="UP000823890"/>
    </source>
</evidence>
<comment type="caution">
    <text evidence="2">The sequence shown here is derived from an EMBL/GenBank/DDBJ whole genome shotgun (WGS) entry which is preliminary data.</text>
</comment>
<dbReference type="Proteomes" id="UP000823890">
    <property type="component" value="Unassembled WGS sequence"/>
</dbReference>
<dbReference type="EMBL" id="DWWO01000042">
    <property type="protein sequence ID" value="HJC33683.1"/>
    <property type="molecule type" value="Genomic_DNA"/>
</dbReference>
<reference evidence="2" key="1">
    <citation type="journal article" date="2021" name="PeerJ">
        <title>Extensive microbial diversity within the chicken gut microbiome revealed by metagenomics and culture.</title>
        <authorList>
            <person name="Gilroy R."/>
            <person name="Ravi A."/>
            <person name="Getino M."/>
            <person name="Pursley I."/>
            <person name="Horton D.L."/>
            <person name="Alikhan N.F."/>
            <person name="Baker D."/>
            <person name="Gharbi K."/>
            <person name="Hall N."/>
            <person name="Watson M."/>
            <person name="Adriaenssens E.M."/>
            <person name="Foster-Nyarko E."/>
            <person name="Jarju S."/>
            <person name="Secka A."/>
            <person name="Antonio M."/>
            <person name="Oren A."/>
            <person name="Chaudhuri R.R."/>
            <person name="La Ragione R."/>
            <person name="Hildebrand F."/>
            <person name="Pallen M.J."/>
        </authorList>
    </citation>
    <scope>NUCLEOTIDE SEQUENCE</scope>
    <source>
        <strain evidence="2">ChiW19-954</strain>
    </source>
</reference>